<evidence type="ECO:0000256" key="3">
    <source>
        <dbReference type="ARBA" id="ARBA00021718"/>
    </source>
</evidence>
<evidence type="ECO:0000256" key="1">
    <source>
        <dbReference type="ARBA" id="ARBA00004651"/>
    </source>
</evidence>
<comment type="similarity">
    <text evidence="2 9">Belongs to the FliQ/MopD/SpaQ family.</text>
</comment>
<name>A0A238YZR4_9BACT</name>
<dbReference type="GO" id="GO:0009425">
    <property type="term" value="C:bacterial-type flagellum basal body"/>
    <property type="evidence" value="ECO:0007669"/>
    <property type="project" value="UniProtKB-SubCell"/>
</dbReference>
<keyword evidence="6 9" id="KW-1133">Transmembrane helix</keyword>
<dbReference type="PIRSF" id="PIRSF004669">
    <property type="entry name" value="FliQ"/>
    <property type="match status" value="1"/>
</dbReference>
<dbReference type="GO" id="GO:0044780">
    <property type="term" value="P:bacterial-type flagellum assembly"/>
    <property type="evidence" value="ECO:0007669"/>
    <property type="project" value="InterPro"/>
</dbReference>
<dbReference type="AlphaFoldDB" id="A0A238YZR4"/>
<protein>
    <recommendedName>
        <fullName evidence="3 9">Flagellar biosynthetic protein FliQ</fullName>
    </recommendedName>
</protein>
<dbReference type="EMBL" id="FZOB01000005">
    <property type="protein sequence ID" value="SNR76590.1"/>
    <property type="molecule type" value="Genomic_DNA"/>
</dbReference>
<evidence type="ECO:0000256" key="9">
    <source>
        <dbReference type="RuleBase" id="RU364090"/>
    </source>
</evidence>
<feature type="transmembrane region" description="Helical" evidence="9">
    <location>
        <begin position="51"/>
        <end position="71"/>
    </location>
</feature>
<accession>A0A238YZR4</accession>
<evidence type="ECO:0000313" key="10">
    <source>
        <dbReference type="EMBL" id="SNR76590.1"/>
    </source>
</evidence>
<keyword evidence="10" id="KW-0966">Cell projection</keyword>
<keyword evidence="11" id="KW-1185">Reference proteome</keyword>
<evidence type="ECO:0000313" key="11">
    <source>
        <dbReference type="Proteomes" id="UP000198405"/>
    </source>
</evidence>
<evidence type="ECO:0000256" key="6">
    <source>
        <dbReference type="ARBA" id="ARBA00022989"/>
    </source>
</evidence>
<evidence type="ECO:0000256" key="5">
    <source>
        <dbReference type="ARBA" id="ARBA00022692"/>
    </source>
</evidence>
<evidence type="ECO:0000256" key="2">
    <source>
        <dbReference type="ARBA" id="ARBA00006156"/>
    </source>
</evidence>
<organism evidence="10 11">
    <name type="scientific">Desulfurobacterium atlanticum</name>
    <dbReference type="NCBI Taxonomy" id="240169"/>
    <lineage>
        <taxon>Bacteria</taxon>
        <taxon>Pseudomonadati</taxon>
        <taxon>Aquificota</taxon>
        <taxon>Aquificia</taxon>
        <taxon>Desulfurobacteriales</taxon>
        <taxon>Desulfurobacteriaceae</taxon>
        <taxon>Desulfurobacterium</taxon>
    </lineage>
</organism>
<dbReference type="InterPro" id="IPR006305">
    <property type="entry name" value="FliQ"/>
</dbReference>
<keyword evidence="8 9" id="KW-0975">Bacterial flagellum</keyword>
<evidence type="ECO:0000256" key="4">
    <source>
        <dbReference type="ARBA" id="ARBA00022475"/>
    </source>
</evidence>
<dbReference type="PANTHER" id="PTHR34040:SF2">
    <property type="entry name" value="FLAGELLAR BIOSYNTHETIC PROTEIN FLIQ"/>
    <property type="match status" value="1"/>
</dbReference>
<dbReference type="NCBIfam" id="TIGR01402">
    <property type="entry name" value="fliQ"/>
    <property type="match status" value="1"/>
</dbReference>
<keyword evidence="5 9" id="KW-0812">Transmembrane</keyword>
<dbReference type="Proteomes" id="UP000198405">
    <property type="component" value="Unassembled WGS sequence"/>
</dbReference>
<dbReference type="InterPro" id="IPR002191">
    <property type="entry name" value="Bac_export_3"/>
</dbReference>
<reference evidence="11" key="1">
    <citation type="submission" date="2017-06" db="EMBL/GenBank/DDBJ databases">
        <authorList>
            <person name="Varghese N."/>
            <person name="Submissions S."/>
        </authorList>
    </citation>
    <scope>NUCLEOTIDE SEQUENCE [LARGE SCALE GENOMIC DNA]</scope>
    <source>
        <strain evidence="11">DSM 15668</strain>
    </source>
</reference>
<keyword evidence="4 9" id="KW-1003">Cell membrane</keyword>
<dbReference type="GO" id="GO:0005886">
    <property type="term" value="C:plasma membrane"/>
    <property type="evidence" value="ECO:0007669"/>
    <property type="project" value="UniProtKB-SubCell"/>
</dbReference>
<keyword evidence="10" id="KW-0969">Cilium</keyword>
<dbReference type="OrthoDB" id="9806440at2"/>
<proteinExistence type="inferred from homology"/>
<gene>
    <name evidence="9" type="primary">fliQ</name>
    <name evidence="10" type="ORF">SAMN06265340_105138</name>
</gene>
<evidence type="ECO:0000256" key="7">
    <source>
        <dbReference type="ARBA" id="ARBA00023136"/>
    </source>
</evidence>
<dbReference type="GO" id="GO:0009306">
    <property type="term" value="P:protein secretion"/>
    <property type="evidence" value="ECO:0007669"/>
    <property type="project" value="InterPro"/>
</dbReference>
<dbReference type="PANTHER" id="PTHR34040">
    <property type="entry name" value="FLAGELLAR BIOSYNTHETIC PROTEIN FLIQ"/>
    <property type="match status" value="1"/>
</dbReference>
<sequence>MTIDQVITIGQQMFKVTLLVGAPVLLITFLVGLIISVFQAATQIHEMTLTFIPKILAALVALFIFGSWMLVKLVDYTKENFNMIVTLLK</sequence>
<evidence type="ECO:0000256" key="8">
    <source>
        <dbReference type="ARBA" id="ARBA00023143"/>
    </source>
</evidence>
<comment type="subcellular location">
    <subcellularLocation>
        <location evidence="1 9">Cell membrane</location>
        <topology evidence="1">Multi-pass membrane protein</topology>
    </subcellularLocation>
    <subcellularLocation>
        <location evidence="9">Bacterial flagellum basal body</location>
    </subcellularLocation>
</comment>
<keyword evidence="10" id="KW-0282">Flagellum</keyword>
<dbReference type="PRINTS" id="PR00952">
    <property type="entry name" value="TYPE3IMQPROT"/>
</dbReference>
<feature type="transmembrane region" description="Helical" evidence="9">
    <location>
        <begin position="16"/>
        <end position="39"/>
    </location>
</feature>
<comment type="function">
    <text evidence="9">Role in flagellar biosynthesis.</text>
</comment>
<keyword evidence="7 9" id="KW-0472">Membrane</keyword>
<dbReference type="RefSeq" id="WP_089323024.1">
    <property type="nucleotide sequence ID" value="NZ_FZOB01000005.1"/>
</dbReference>
<dbReference type="Pfam" id="PF01313">
    <property type="entry name" value="Bac_export_3"/>
    <property type="match status" value="1"/>
</dbReference>